<dbReference type="InterPro" id="IPR033690">
    <property type="entry name" value="Adenylat_kinase_CS"/>
</dbReference>
<feature type="binding site" evidence="5">
    <location>
        <position position="31"/>
    </location>
    <ligand>
        <name>AMP</name>
        <dbReference type="ChEBI" id="CHEBI:456215"/>
    </ligand>
</feature>
<dbReference type="InterPro" id="IPR027417">
    <property type="entry name" value="P-loop_NTPase"/>
</dbReference>
<dbReference type="CDD" id="cd01428">
    <property type="entry name" value="ADK"/>
    <property type="match status" value="1"/>
</dbReference>
<organism evidence="8 9">
    <name type="scientific">Nakamurella leprariae</name>
    <dbReference type="NCBI Taxonomy" id="2803911"/>
    <lineage>
        <taxon>Bacteria</taxon>
        <taxon>Bacillati</taxon>
        <taxon>Actinomycetota</taxon>
        <taxon>Actinomycetes</taxon>
        <taxon>Nakamurellales</taxon>
        <taxon>Nakamurellaceae</taxon>
        <taxon>Nakamurella</taxon>
    </lineage>
</organism>
<dbReference type="Proteomes" id="UP000663792">
    <property type="component" value="Unassembled WGS sequence"/>
</dbReference>
<dbReference type="PROSITE" id="PS00113">
    <property type="entry name" value="ADENYLATE_KINASE"/>
    <property type="match status" value="1"/>
</dbReference>
<feature type="binding site" evidence="5">
    <location>
        <position position="128"/>
    </location>
    <ligand>
        <name>AMP</name>
        <dbReference type="ChEBI" id="CHEBI:456215"/>
    </ligand>
</feature>
<feature type="binding site" evidence="5">
    <location>
        <position position="126"/>
    </location>
    <ligand>
        <name>ATP</name>
        <dbReference type="ChEBI" id="CHEBI:30616"/>
    </ligand>
</feature>
<feature type="binding site" evidence="5">
    <location>
        <begin position="57"/>
        <end position="59"/>
    </location>
    <ligand>
        <name>AMP</name>
        <dbReference type="ChEBI" id="CHEBI:456215"/>
    </ligand>
</feature>
<comment type="caution">
    <text evidence="5">Lacks conserved residue(s) required for the propagation of feature annotation.</text>
</comment>
<dbReference type="EMBL" id="JAERWK010000027">
    <property type="protein sequence ID" value="MBM9469472.1"/>
    <property type="molecule type" value="Genomic_DNA"/>
</dbReference>
<comment type="function">
    <text evidence="5">Catalyzes the reversible transfer of the terminal phosphate group between ATP and AMP. Plays an important role in cellular energy homeostasis and in adenine nucleotide metabolism.</text>
</comment>
<dbReference type="Pfam" id="PF00406">
    <property type="entry name" value="ADK"/>
    <property type="match status" value="1"/>
</dbReference>
<keyword evidence="4 5" id="KW-0418">Kinase</keyword>
<comment type="caution">
    <text evidence="8">The sequence shown here is derived from an EMBL/GenBank/DDBJ whole genome shotgun (WGS) entry which is preliminary data.</text>
</comment>
<keyword evidence="2 5" id="KW-0545">Nucleotide biosynthesis</keyword>
<evidence type="ECO:0000256" key="4">
    <source>
        <dbReference type="ARBA" id="ARBA00022777"/>
    </source>
</evidence>
<comment type="subcellular location">
    <subcellularLocation>
        <location evidence="5 7">Cytoplasm</location>
    </subcellularLocation>
</comment>
<gene>
    <name evidence="5" type="primary">adk</name>
    <name evidence="8" type="ORF">JL106_19470</name>
</gene>
<dbReference type="GO" id="GO:0044209">
    <property type="term" value="P:AMP salvage"/>
    <property type="evidence" value="ECO:0007669"/>
    <property type="project" value="UniProtKB-UniRule"/>
</dbReference>
<evidence type="ECO:0000256" key="2">
    <source>
        <dbReference type="ARBA" id="ARBA00022727"/>
    </source>
</evidence>
<feature type="binding site" evidence="5">
    <location>
        <begin position="10"/>
        <end position="15"/>
    </location>
    <ligand>
        <name>ATP</name>
        <dbReference type="ChEBI" id="CHEBI:30616"/>
    </ligand>
</feature>
<comment type="domain">
    <text evidence="5">Consists of three domains, a large central CORE domain and two small peripheral domains, NMPbind and LID, which undergo movements during catalysis. The LID domain closes over the site of phosphoryl transfer upon ATP binding. Assembling and dissambling the active center during each catalytic cycle provides an effective means to prevent ATP hydrolysis.</text>
</comment>
<evidence type="ECO:0000256" key="6">
    <source>
        <dbReference type="RuleBase" id="RU003330"/>
    </source>
</evidence>
<dbReference type="AlphaFoldDB" id="A0A938YEZ2"/>
<feature type="binding site" evidence="5">
    <location>
        <position position="139"/>
    </location>
    <ligand>
        <name>AMP</name>
        <dbReference type="ChEBI" id="CHEBI:456215"/>
    </ligand>
</feature>
<comment type="pathway">
    <text evidence="5">Purine metabolism; AMP biosynthesis via salvage pathway; AMP from ADP: step 1/1.</text>
</comment>
<evidence type="ECO:0000256" key="1">
    <source>
        <dbReference type="ARBA" id="ARBA00022679"/>
    </source>
</evidence>
<dbReference type="RefSeq" id="WP_205262436.1">
    <property type="nucleotide sequence ID" value="NZ_JAERWK010000027.1"/>
</dbReference>
<proteinExistence type="inferred from homology"/>
<evidence type="ECO:0000313" key="8">
    <source>
        <dbReference type="EMBL" id="MBM9469472.1"/>
    </source>
</evidence>
<comment type="catalytic activity">
    <reaction evidence="5 7">
        <text>AMP + ATP = 2 ADP</text>
        <dbReference type="Rhea" id="RHEA:12973"/>
        <dbReference type="ChEBI" id="CHEBI:30616"/>
        <dbReference type="ChEBI" id="CHEBI:456215"/>
        <dbReference type="ChEBI" id="CHEBI:456216"/>
        <dbReference type="EC" id="2.7.4.3"/>
    </reaction>
</comment>
<dbReference type="EC" id="2.7.4.3" evidence="5 7"/>
<dbReference type="InterPro" id="IPR000850">
    <property type="entry name" value="Adenylat/UMP-CMP_kin"/>
</dbReference>
<protein>
    <recommendedName>
        <fullName evidence="5 7">Adenylate kinase</fullName>
        <shortName evidence="5">AK</shortName>
        <ecNumber evidence="5 7">2.7.4.3</ecNumber>
    </recommendedName>
    <alternativeName>
        <fullName evidence="5">ATP-AMP transphosphorylase</fullName>
    </alternativeName>
    <alternativeName>
        <fullName evidence="5">ATP:AMP phosphotransferase</fullName>
    </alternativeName>
    <alternativeName>
        <fullName evidence="5">Adenylate monophosphate kinase</fullName>
    </alternativeName>
</protein>
<dbReference type="SUPFAM" id="SSF52540">
    <property type="entry name" value="P-loop containing nucleoside triphosphate hydrolases"/>
    <property type="match status" value="1"/>
</dbReference>
<keyword evidence="5 7" id="KW-0067">ATP-binding</keyword>
<keyword evidence="3 5" id="KW-0547">Nucleotide-binding</keyword>
<sequence length="190" mass="20251">MRLLFFGPQGAGKGTQAGLLSPHLGVPHISTGDLFHANVADDTPLGREAAAAVNAGELVPDVVTQGMLADRLRQPDAQAGFLLDGFPRNPAQADWLDHWLVGTPGLDAVVLLTAPVDLLIERALRRGRSDDTEESLRRRLAIYRESTQPLLDFYGPLVIPVDGVGPVELIHQQIVAKLASVNPVALAAGH</sequence>
<keyword evidence="9" id="KW-1185">Reference proteome</keyword>
<dbReference type="HAMAP" id="MF_00235">
    <property type="entry name" value="Adenylate_kinase_Adk"/>
    <property type="match status" value="1"/>
</dbReference>
<accession>A0A938YEZ2</accession>
<feature type="region of interest" description="NMP" evidence="5">
    <location>
        <begin position="30"/>
        <end position="59"/>
    </location>
</feature>
<name>A0A938YEZ2_9ACTN</name>
<feature type="binding site" evidence="5">
    <location>
        <position position="165"/>
    </location>
    <ligand>
        <name>ATP</name>
        <dbReference type="ChEBI" id="CHEBI:30616"/>
    </ligand>
</feature>
<comment type="similarity">
    <text evidence="5 6">Belongs to the adenylate kinase family.</text>
</comment>
<feature type="binding site" evidence="5">
    <location>
        <begin position="85"/>
        <end position="88"/>
    </location>
    <ligand>
        <name>AMP</name>
        <dbReference type="ChEBI" id="CHEBI:456215"/>
    </ligand>
</feature>
<keyword evidence="1 5" id="KW-0808">Transferase</keyword>
<feature type="binding site" evidence="5">
    <location>
        <position position="92"/>
    </location>
    <ligand>
        <name>AMP</name>
        <dbReference type="ChEBI" id="CHEBI:456215"/>
    </ligand>
</feature>
<dbReference type="GO" id="GO:0004017">
    <property type="term" value="F:AMP kinase activity"/>
    <property type="evidence" value="ECO:0007669"/>
    <property type="project" value="UniProtKB-UniRule"/>
</dbReference>
<evidence type="ECO:0000313" key="9">
    <source>
        <dbReference type="Proteomes" id="UP000663792"/>
    </source>
</evidence>
<comment type="subunit">
    <text evidence="5 7">Monomer.</text>
</comment>
<evidence type="ECO:0000256" key="3">
    <source>
        <dbReference type="ARBA" id="ARBA00022741"/>
    </source>
</evidence>
<dbReference type="PRINTS" id="PR00094">
    <property type="entry name" value="ADENYLTKNASE"/>
</dbReference>
<dbReference type="PANTHER" id="PTHR23359">
    <property type="entry name" value="NUCLEOTIDE KINASE"/>
    <property type="match status" value="1"/>
</dbReference>
<evidence type="ECO:0000256" key="5">
    <source>
        <dbReference type="HAMAP-Rule" id="MF_00235"/>
    </source>
</evidence>
<dbReference type="Gene3D" id="3.40.50.300">
    <property type="entry name" value="P-loop containing nucleotide triphosphate hydrolases"/>
    <property type="match status" value="1"/>
</dbReference>
<evidence type="ECO:0000256" key="7">
    <source>
        <dbReference type="RuleBase" id="RU003331"/>
    </source>
</evidence>
<dbReference type="GO" id="GO:0005524">
    <property type="term" value="F:ATP binding"/>
    <property type="evidence" value="ECO:0007669"/>
    <property type="project" value="UniProtKB-UniRule"/>
</dbReference>
<reference evidence="8" key="1">
    <citation type="submission" date="2021-01" db="EMBL/GenBank/DDBJ databases">
        <title>YIM 132084 draft genome.</title>
        <authorList>
            <person name="An D."/>
        </authorList>
    </citation>
    <scope>NUCLEOTIDE SEQUENCE</scope>
    <source>
        <strain evidence="8">YIM 132084</strain>
    </source>
</reference>
<dbReference type="GO" id="GO:0005737">
    <property type="term" value="C:cytoplasm"/>
    <property type="evidence" value="ECO:0007669"/>
    <property type="project" value="UniProtKB-SubCell"/>
</dbReference>
<dbReference type="NCBIfam" id="NF001381">
    <property type="entry name" value="PRK00279.1-3"/>
    <property type="match status" value="1"/>
</dbReference>
<keyword evidence="5" id="KW-0963">Cytoplasm</keyword>